<dbReference type="EMBL" id="AEWT01000031">
    <property type="protein sequence ID" value="EGC68245.1"/>
    <property type="molecule type" value="Genomic_DNA"/>
</dbReference>
<name>F0EPM0_ENTCA</name>
<dbReference type="AlphaFoldDB" id="F0EPM0"/>
<organism evidence="1 2">
    <name type="scientific">Enterococcus casseliflavus ATCC 12755</name>
    <dbReference type="NCBI Taxonomy" id="888066"/>
    <lineage>
        <taxon>Bacteria</taxon>
        <taxon>Bacillati</taxon>
        <taxon>Bacillota</taxon>
        <taxon>Bacilli</taxon>
        <taxon>Lactobacillales</taxon>
        <taxon>Enterococcaceae</taxon>
        <taxon>Enterococcus</taxon>
    </lineage>
</organism>
<proteinExistence type="predicted"/>
<reference evidence="1 2" key="1">
    <citation type="submission" date="2011-01" db="EMBL/GenBank/DDBJ databases">
        <authorList>
            <person name="Muzny D."/>
            <person name="Qin X."/>
            <person name="Deng J."/>
            <person name="Jiang H."/>
            <person name="Liu Y."/>
            <person name="Qu J."/>
            <person name="Song X.-Z."/>
            <person name="Zhang L."/>
            <person name="Thornton R."/>
            <person name="Coyle M."/>
            <person name="Francisco L."/>
            <person name="Jackson L."/>
            <person name="Javaid M."/>
            <person name="Korchina V."/>
            <person name="Kovar C."/>
            <person name="Mata R."/>
            <person name="Mathew T."/>
            <person name="Ngo R."/>
            <person name="Nguyen L."/>
            <person name="Nguyen N."/>
            <person name="Okwuonu G."/>
            <person name="Ongeri F."/>
            <person name="Pham C."/>
            <person name="Simmons D."/>
            <person name="Wilczek-Boney K."/>
            <person name="Hale W."/>
            <person name="Jakkamsetti A."/>
            <person name="Pham P."/>
            <person name="Ruth R."/>
            <person name="San Lucas F."/>
            <person name="Warren J."/>
            <person name="Zhang J."/>
            <person name="Zhao Z."/>
            <person name="Zhou C."/>
            <person name="Zhu D."/>
            <person name="Lee S."/>
            <person name="Bess C."/>
            <person name="Blankenburg K."/>
            <person name="Forbes L."/>
            <person name="Fu Q."/>
            <person name="Gubbala S."/>
            <person name="Hirani K."/>
            <person name="Jayaseelan J.C."/>
            <person name="Lara F."/>
            <person name="Munidasa M."/>
            <person name="Palculict T."/>
            <person name="Patil S."/>
            <person name="Pu L.-L."/>
            <person name="Saada N."/>
            <person name="Tang L."/>
            <person name="Weissenberger G."/>
            <person name="Zhu Y."/>
            <person name="Hemphill L."/>
            <person name="Shang Y."/>
            <person name="Youmans B."/>
            <person name="Ayvaz T."/>
            <person name="Ross M."/>
            <person name="Santibanez J."/>
            <person name="Aqrawi P."/>
            <person name="Gross S."/>
            <person name="Joshi V."/>
            <person name="Fowler G."/>
            <person name="Nazareth L."/>
            <person name="Reid J."/>
            <person name="Worley K."/>
            <person name="Petrosino J."/>
            <person name="Highlander S."/>
            <person name="Gibbs R."/>
        </authorList>
    </citation>
    <scope>NUCLEOTIDE SEQUENCE [LARGE SCALE GENOMIC DNA]</scope>
    <source>
        <strain evidence="1 2">ATCC 12755</strain>
    </source>
</reference>
<evidence type="ECO:0000313" key="1">
    <source>
        <dbReference type="EMBL" id="EGC68245.1"/>
    </source>
</evidence>
<gene>
    <name evidence="1" type="ORF">HMPREF9087_3362</name>
</gene>
<sequence>MESARTKKPLFVLILLRGQRFVSVKEKHSYYDRSKSVCDQLKKCNRRYYGLVTLTKATD</sequence>
<dbReference type="Proteomes" id="UP000004835">
    <property type="component" value="Unassembled WGS sequence"/>
</dbReference>
<comment type="caution">
    <text evidence="1">The sequence shown here is derived from an EMBL/GenBank/DDBJ whole genome shotgun (WGS) entry which is preliminary data.</text>
</comment>
<dbReference type="HOGENOM" id="CLU_2953280_0_0_9"/>
<protein>
    <submittedName>
        <fullName evidence="1">Uncharacterized protein</fullName>
    </submittedName>
</protein>
<evidence type="ECO:0000313" key="2">
    <source>
        <dbReference type="Proteomes" id="UP000004835"/>
    </source>
</evidence>
<accession>F0EPM0</accession>